<feature type="compositionally biased region" description="Polar residues" evidence="5">
    <location>
        <begin position="790"/>
        <end position="803"/>
    </location>
</feature>
<feature type="transmembrane region" description="Helical" evidence="6">
    <location>
        <begin position="266"/>
        <end position="286"/>
    </location>
</feature>
<feature type="transmembrane region" description="Helical" evidence="6">
    <location>
        <begin position="119"/>
        <end position="141"/>
    </location>
</feature>
<feature type="compositionally biased region" description="Polar residues" evidence="5">
    <location>
        <begin position="756"/>
        <end position="768"/>
    </location>
</feature>
<feature type="compositionally biased region" description="Low complexity" evidence="5">
    <location>
        <begin position="646"/>
        <end position="671"/>
    </location>
</feature>
<proteinExistence type="predicted"/>
<accession>A0ABQ8KL67</accession>
<evidence type="ECO:0000256" key="1">
    <source>
        <dbReference type="ARBA" id="ARBA00004141"/>
    </source>
</evidence>
<dbReference type="RefSeq" id="XP_047780593.1">
    <property type="nucleotide sequence ID" value="XM_047919233.1"/>
</dbReference>
<sequence>MRVFGGVSGRLPGRYSSSEAASLVAVIVFASVSILAVGGFLAYVARLSLHAFLAKRPGGRQQAQEQRTFFQTQLGAYTVSLLLSNFLTSIALMFNAHWIQLGGVRSDALCTAQGFIKQFSMTGSSYFTSAIAIHTFTTLACRRRLPDWLCGVAVVSGWSIAAVMSIIPAMINDGDLGLLYGFDGMACGISLAYPALQLFFQVIPVLLAISASLLFYTLVYLVLRGTISTSSGLRLNFRTEDRKRSLDMDGTDPKYQHFILTVARSLLLYPVAFIVLNFADMVSVLLEVAGNQTLPFWLHVFGDSTVGMLGFANAAILLNTLRIIAPFIKGCVLSNPQNADSESFFAPSSSPVDPPAKSLFSSHNASLSFDSTCKADTFADGYLTAPPVAHVSSRRRSRIDLSSAMAALRPSSPSKRSSRPQTPDNTSSPYFFPRAITAPRPVHWQHSKIFLPGSPRPTPLGLPHSDGNGKPPTTRHKPPPLEEPLRTPRILPTVTIVGPKATDASERSPEARIVHQEAAHPVITSPPHSAALICISRPASLVDPEADPQPQFAAMSSAQPKSASATTRTNPSATNSLISLQTIPARESATAALRASVPSNGAMHSQSSRVPSIASTSFRGLPHNPRALRAACEDVAAGAQMKRHTPSPLSGGSTTSSAPPVVSSSSQSGSAIPVFRMGMPSSARSSTATSGAQSAPPLRGGIMPDKPTGTLSALPRSRSSNGIRGPRAPNVSVVRPSASSANANSTRPPAEVLSARTPSMGSLKSPSTVSLVGDGGVPLLGGRKPPARYSSRNADFVSQSEYI</sequence>
<comment type="caution">
    <text evidence="7">The sequence shown here is derived from an EMBL/GenBank/DDBJ whole genome shotgun (WGS) entry which is preliminary data.</text>
</comment>
<protein>
    <recommendedName>
        <fullName evidence="9">G-protein coupled receptors family 1 profile domain-containing protein</fullName>
    </recommendedName>
</protein>
<organism evidence="7 8">
    <name type="scientific">Rhodofomes roseus</name>
    <dbReference type="NCBI Taxonomy" id="34475"/>
    <lineage>
        <taxon>Eukaryota</taxon>
        <taxon>Fungi</taxon>
        <taxon>Dikarya</taxon>
        <taxon>Basidiomycota</taxon>
        <taxon>Agaricomycotina</taxon>
        <taxon>Agaricomycetes</taxon>
        <taxon>Polyporales</taxon>
        <taxon>Rhodofomes</taxon>
    </lineage>
</organism>
<evidence type="ECO:0000256" key="5">
    <source>
        <dbReference type="SAM" id="MobiDB-lite"/>
    </source>
</evidence>
<dbReference type="Gene3D" id="1.20.1070.10">
    <property type="entry name" value="Rhodopsin 7-helix transmembrane proteins"/>
    <property type="match status" value="1"/>
</dbReference>
<feature type="transmembrane region" description="Helical" evidence="6">
    <location>
        <begin position="20"/>
        <end position="53"/>
    </location>
</feature>
<keyword evidence="2 6" id="KW-0812">Transmembrane</keyword>
<feature type="transmembrane region" description="Helical" evidence="6">
    <location>
        <begin position="198"/>
        <end position="223"/>
    </location>
</feature>
<feature type="compositionally biased region" description="Polar residues" evidence="5">
    <location>
        <begin position="554"/>
        <end position="576"/>
    </location>
</feature>
<feature type="region of interest" description="Disordered" evidence="5">
    <location>
        <begin position="403"/>
        <end position="432"/>
    </location>
</feature>
<feature type="compositionally biased region" description="Polar residues" evidence="5">
    <location>
        <begin position="737"/>
        <end position="747"/>
    </location>
</feature>
<feature type="region of interest" description="Disordered" evidence="5">
    <location>
        <begin position="594"/>
        <end position="615"/>
    </location>
</feature>
<name>A0ABQ8KL67_9APHY</name>
<dbReference type="Proteomes" id="UP000814176">
    <property type="component" value="Unassembled WGS sequence"/>
</dbReference>
<keyword evidence="8" id="KW-1185">Reference proteome</keyword>
<dbReference type="SUPFAM" id="SSF81321">
    <property type="entry name" value="Family A G protein-coupled receptor-like"/>
    <property type="match status" value="1"/>
</dbReference>
<evidence type="ECO:0008006" key="9">
    <source>
        <dbReference type="Google" id="ProtNLM"/>
    </source>
</evidence>
<reference evidence="7 8" key="1">
    <citation type="journal article" date="2021" name="Environ. Microbiol.">
        <title>Gene family expansions and transcriptome signatures uncover fungal adaptations to wood decay.</title>
        <authorList>
            <person name="Hage H."/>
            <person name="Miyauchi S."/>
            <person name="Viragh M."/>
            <person name="Drula E."/>
            <person name="Min B."/>
            <person name="Chaduli D."/>
            <person name="Navarro D."/>
            <person name="Favel A."/>
            <person name="Norest M."/>
            <person name="Lesage-Meessen L."/>
            <person name="Balint B."/>
            <person name="Merenyi Z."/>
            <person name="de Eugenio L."/>
            <person name="Morin E."/>
            <person name="Martinez A.T."/>
            <person name="Baldrian P."/>
            <person name="Stursova M."/>
            <person name="Martinez M.J."/>
            <person name="Novotny C."/>
            <person name="Magnuson J.K."/>
            <person name="Spatafora J.W."/>
            <person name="Maurice S."/>
            <person name="Pangilinan J."/>
            <person name="Andreopoulos W."/>
            <person name="LaButti K."/>
            <person name="Hundley H."/>
            <person name="Na H."/>
            <person name="Kuo A."/>
            <person name="Barry K."/>
            <person name="Lipzen A."/>
            <person name="Henrissat B."/>
            <person name="Riley R."/>
            <person name="Ahrendt S."/>
            <person name="Nagy L.G."/>
            <person name="Grigoriev I.V."/>
            <person name="Martin F."/>
            <person name="Rosso M.N."/>
        </authorList>
    </citation>
    <scope>NUCLEOTIDE SEQUENCE [LARGE SCALE GENOMIC DNA]</scope>
    <source>
        <strain evidence="7 8">CIRM-BRFM 1785</strain>
    </source>
</reference>
<gene>
    <name evidence="7" type="ORF">C8Q71DRAFT_541576</name>
</gene>
<evidence type="ECO:0000256" key="4">
    <source>
        <dbReference type="ARBA" id="ARBA00023136"/>
    </source>
</evidence>
<evidence type="ECO:0000313" key="8">
    <source>
        <dbReference type="Proteomes" id="UP000814176"/>
    </source>
</evidence>
<evidence type="ECO:0000256" key="3">
    <source>
        <dbReference type="ARBA" id="ARBA00022989"/>
    </source>
</evidence>
<dbReference type="PANTHER" id="PTHR23112">
    <property type="entry name" value="G PROTEIN-COUPLED RECEPTOR 157-RELATED"/>
    <property type="match status" value="1"/>
</dbReference>
<dbReference type="PANTHER" id="PTHR23112:SF37">
    <property type="entry name" value="G PROTEIN-COUPLED RECEPTOR GPR1"/>
    <property type="match status" value="1"/>
</dbReference>
<feature type="transmembrane region" description="Helical" evidence="6">
    <location>
        <begin position="148"/>
        <end position="171"/>
    </location>
</feature>
<evidence type="ECO:0000256" key="6">
    <source>
        <dbReference type="SAM" id="Phobius"/>
    </source>
</evidence>
<dbReference type="EMBL" id="JADCUA010000007">
    <property type="protein sequence ID" value="KAH9838678.1"/>
    <property type="molecule type" value="Genomic_DNA"/>
</dbReference>
<keyword evidence="4 6" id="KW-0472">Membrane</keyword>
<feature type="compositionally biased region" description="Low complexity" evidence="5">
    <location>
        <begin position="681"/>
        <end position="695"/>
    </location>
</feature>
<feature type="transmembrane region" description="Helical" evidence="6">
    <location>
        <begin position="306"/>
        <end position="325"/>
    </location>
</feature>
<feature type="region of interest" description="Disordered" evidence="5">
    <location>
        <begin position="544"/>
        <end position="576"/>
    </location>
</feature>
<keyword evidence="3 6" id="KW-1133">Transmembrane helix</keyword>
<feature type="region of interest" description="Disordered" evidence="5">
    <location>
        <begin position="637"/>
        <end position="803"/>
    </location>
</feature>
<evidence type="ECO:0000313" key="7">
    <source>
        <dbReference type="EMBL" id="KAH9838678.1"/>
    </source>
</evidence>
<evidence type="ECO:0000256" key="2">
    <source>
        <dbReference type="ARBA" id="ARBA00022692"/>
    </source>
</evidence>
<feature type="region of interest" description="Disordered" evidence="5">
    <location>
        <begin position="447"/>
        <end position="486"/>
    </location>
</feature>
<dbReference type="GeneID" id="71999965"/>
<feature type="compositionally biased region" description="Polar residues" evidence="5">
    <location>
        <begin position="597"/>
        <end position="615"/>
    </location>
</feature>
<comment type="subcellular location">
    <subcellularLocation>
        <location evidence="1">Membrane</location>
        <topology evidence="1">Multi-pass membrane protein</topology>
    </subcellularLocation>
</comment>
<feature type="transmembrane region" description="Helical" evidence="6">
    <location>
        <begin position="74"/>
        <end position="99"/>
    </location>
</feature>